<sequence>MRMLTLQRNSVSGALLRLARLYDVLAIARVTVGVCQTKECQDLSAVNVIGSRRGDYYNKTHLPLLMYKNAEVASPVSMADEDLLTLGRAAVVDPSWLGEPAAHSWAIRAGFTLTAKTKVEAEGTPPVETDPLGPAWNVHSMWDPADRSAAAAAGRHKWLQAVAYVFCRPPMALFVAADRARLCGSNSDDDGGAAPVGSPHQVVIYAATWTFDPDHKTNYSEGPPEQQNASALPHCAFSNTHEWNVKDTLVRPAWLLGHSSREINRQSAAEVALAQSLTPCAHALPGRDGEEAGPEPALTATTELPRIKWSTNVYYASMREVTRELAGRYNRSAWGVPPPGDPASATAIVLGIIVVLPEAIAIVALLLSTRVWGARDVGALAIIAIGGLISTAGLVWLTVEEAAGARWRGASLRDELTATLPGWGGAADVYRSLEGASLVRVQTLYLGARRGYRVGLLAGLTGAVGVAPRVEHLVCVMNAHAG</sequence>
<organism evidence="1 2">
    <name type="scientific">Pyropia yezoensis</name>
    <name type="common">Susabi-nori</name>
    <name type="synonym">Porphyra yezoensis</name>
    <dbReference type="NCBI Taxonomy" id="2788"/>
    <lineage>
        <taxon>Eukaryota</taxon>
        <taxon>Rhodophyta</taxon>
        <taxon>Bangiophyceae</taxon>
        <taxon>Bangiales</taxon>
        <taxon>Bangiaceae</taxon>
        <taxon>Pyropia</taxon>
    </lineage>
</organism>
<protein>
    <submittedName>
        <fullName evidence="1">Uncharacterized protein</fullName>
    </submittedName>
</protein>
<evidence type="ECO:0000313" key="1">
    <source>
        <dbReference type="EMBL" id="KAK1868016.1"/>
    </source>
</evidence>
<dbReference type="EMBL" id="CM020620">
    <property type="protein sequence ID" value="KAK1868016.1"/>
    <property type="molecule type" value="Genomic_DNA"/>
</dbReference>
<evidence type="ECO:0000313" key="2">
    <source>
        <dbReference type="Proteomes" id="UP000798662"/>
    </source>
</evidence>
<proteinExistence type="predicted"/>
<comment type="caution">
    <text evidence="1">The sequence shown here is derived from an EMBL/GenBank/DDBJ whole genome shotgun (WGS) entry which is preliminary data.</text>
</comment>
<accession>A0ACC3CDE9</accession>
<reference evidence="1" key="1">
    <citation type="submission" date="2019-11" db="EMBL/GenBank/DDBJ databases">
        <title>Nori genome reveals adaptations in red seaweeds to the harsh intertidal environment.</title>
        <authorList>
            <person name="Wang D."/>
            <person name="Mao Y."/>
        </authorList>
    </citation>
    <scope>NUCLEOTIDE SEQUENCE</scope>
    <source>
        <tissue evidence="1">Gametophyte</tissue>
    </source>
</reference>
<name>A0ACC3CDE9_PYRYE</name>
<gene>
    <name evidence="1" type="ORF">I4F81_010513</name>
</gene>
<keyword evidence="2" id="KW-1185">Reference proteome</keyword>
<dbReference type="Proteomes" id="UP000798662">
    <property type="component" value="Chromosome 3"/>
</dbReference>